<proteinExistence type="predicted"/>
<dbReference type="AlphaFoldDB" id="T0ZJI8"/>
<dbReference type="GO" id="GO:0008324">
    <property type="term" value="F:monoatomic cation transmembrane transporter activity"/>
    <property type="evidence" value="ECO:0007669"/>
    <property type="project" value="InterPro"/>
</dbReference>
<evidence type="ECO:0000259" key="8">
    <source>
        <dbReference type="PROSITE" id="PS51202"/>
    </source>
</evidence>
<feature type="transmembrane region" description="Helical" evidence="7">
    <location>
        <begin position="263"/>
        <end position="281"/>
    </location>
</feature>
<dbReference type="Pfam" id="PF03600">
    <property type="entry name" value="CitMHS"/>
    <property type="match status" value="1"/>
</dbReference>
<evidence type="ECO:0000256" key="4">
    <source>
        <dbReference type="ARBA" id="ARBA00022737"/>
    </source>
</evidence>
<feature type="transmembrane region" description="Helical" evidence="7">
    <location>
        <begin position="301"/>
        <end position="321"/>
    </location>
</feature>
<dbReference type="EMBL" id="AUZZ01006897">
    <property type="protein sequence ID" value="EQD44587.1"/>
    <property type="molecule type" value="Genomic_DNA"/>
</dbReference>
<dbReference type="SUPFAM" id="SSF116726">
    <property type="entry name" value="TrkA C-terminal domain-like"/>
    <property type="match status" value="1"/>
</dbReference>
<feature type="transmembrane region" description="Helical" evidence="7">
    <location>
        <begin position="177"/>
        <end position="197"/>
    </location>
</feature>
<feature type="non-terminal residue" evidence="9">
    <location>
        <position position="1"/>
    </location>
</feature>
<sequence>GDRLMVADRPELLKAAEKTLSAKLFIGEKPWEGDAAPLDDQQLAEIAILPASRFAGHSLRHAAFKARFNVIPLGIYRRGARLAARMMDEELLQPGDVVLVQGGKEAVEALRLTQQFAILDATTDLPRSGKANLALLWMVVIVLPAALRWLPIEITAPIGVLGMIASGCLKWDEVGGGISPAVILLIASGFALSTALMRTDAGHFLAHAVVGATASLPPSVTLALVLFFVAVLGNAASHTTAALVGAPLAIQIAHGLHLSPEPFLLAVLFGANLGYATPMAYQTNVLVMNAAGYKFGDFLRVGLPLLLLMGGLFTILLPRYFPF</sequence>
<feature type="transmembrane region" description="Helical" evidence="7">
    <location>
        <begin position="204"/>
        <end position="229"/>
    </location>
</feature>
<dbReference type="PROSITE" id="PS51202">
    <property type="entry name" value="RCK_C"/>
    <property type="match status" value="1"/>
</dbReference>
<keyword evidence="5 7" id="KW-1133">Transmembrane helix</keyword>
<keyword evidence="4" id="KW-0677">Repeat</keyword>
<comment type="caution">
    <text evidence="9">The sequence shown here is derived from an EMBL/GenBank/DDBJ whole genome shotgun (WGS) entry which is preliminary data.</text>
</comment>
<gene>
    <name evidence="9" type="ORF">B2A_09554</name>
</gene>
<dbReference type="PANTHER" id="PTHR43652:SF2">
    <property type="entry name" value="BASIC AMINO ACID ANTIPORTER YFCC-RELATED"/>
    <property type="match status" value="1"/>
</dbReference>
<keyword evidence="3 7" id="KW-0812">Transmembrane</keyword>
<comment type="subcellular location">
    <subcellularLocation>
        <location evidence="1">Membrane</location>
        <topology evidence="1">Multi-pass membrane protein</topology>
    </subcellularLocation>
</comment>
<dbReference type="InterPro" id="IPR036721">
    <property type="entry name" value="RCK_C_sf"/>
</dbReference>
<dbReference type="Gene3D" id="3.30.70.1450">
    <property type="entry name" value="Regulator of K+ conductance, C-terminal domain"/>
    <property type="match status" value="1"/>
</dbReference>
<dbReference type="InterPro" id="IPR051679">
    <property type="entry name" value="DASS-Related_Transporters"/>
</dbReference>
<reference evidence="9" key="2">
    <citation type="journal article" date="2014" name="ISME J.">
        <title>Microbial stratification in low pH oxic and suboxic macroscopic growths along an acid mine drainage.</title>
        <authorList>
            <person name="Mendez-Garcia C."/>
            <person name="Mesa V."/>
            <person name="Sprenger R.R."/>
            <person name="Richter M."/>
            <person name="Diez M.S."/>
            <person name="Solano J."/>
            <person name="Bargiela R."/>
            <person name="Golyshina O.V."/>
            <person name="Manteca A."/>
            <person name="Ramos J.L."/>
            <person name="Gallego J.R."/>
            <person name="Llorente I."/>
            <person name="Martins Dos Santos V.A."/>
            <person name="Jensen O.N."/>
            <person name="Pelaez A.I."/>
            <person name="Sanchez J."/>
            <person name="Ferrer M."/>
        </authorList>
    </citation>
    <scope>NUCLEOTIDE SEQUENCE</scope>
</reference>
<dbReference type="InterPro" id="IPR006037">
    <property type="entry name" value="RCK_C"/>
</dbReference>
<evidence type="ECO:0000256" key="5">
    <source>
        <dbReference type="ARBA" id="ARBA00022989"/>
    </source>
</evidence>
<keyword evidence="6 7" id="KW-0472">Membrane</keyword>
<name>T0ZJI8_9ZZZZ</name>
<dbReference type="InterPro" id="IPR004680">
    <property type="entry name" value="Cit_transptr-like_dom"/>
</dbReference>
<reference evidence="9" key="1">
    <citation type="submission" date="2013-08" db="EMBL/GenBank/DDBJ databases">
        <authorList>
            <person name="Mendez C."/>
            <person name="Richter M."/>
            <person name="Ferrer M."/>
            <person name="Sanchez J."/>
        </authorList>
    </citation>
    <scope>NUCLEOTIDE SEQUENCE</scope>
</reference>
<evidence type="ECO:0000256" key="1">
    <source>
        <dbReference type="ARBA" id="ARBA00004141"/>
    </source>
</evidence>
<evidence type="ECO:0000256" key="3">
    <source>
        <dbReference type="ARBA" id="ARBA00022692"/>
    </source>
</evidence>
<feature type="transmembrane region" description="Helical" evidence="7">
    <location>
        <begin position="135"/>
        <end position="165"/>
    </location>
</feature>
<organism evidence="9">
    <name type="scientific">mine drainage metagenome</name>
    <dbReference type="NCBI Taxonomy" id="410659"/>
    <lineage>
        <taxon>unclassified sequences</taxon>
        <taxon>metagenomes</taxon>
        <taxon>ecological metagenomes</taxon>
    </lineage>
</organism>
<accession>T0ZJI8</accession>
<protein>
    <submittedName>
        <fullName evidence="9">TrkA domain-containing protein</fullName>
    </submittedName>
</protein>
<dbReference type="PANTHER" id="PTHR43652">
    <property type="entry name" value="BASIC AMINO ACID ANTIPORTER YFCC-RELATED"/>
    <property type="match status" value="1"/>
</dbReference>
<dbReference type="GO" id="GO:0005886">
    <property type="term" value="C:plasma membrane"/>
    <property type="evidence" value="ECO:0007669"/>
    <property type="project" value="TreeGrafter"/>
</dbReference>
<dbReference type="GO" id="GO:0006813">
    <property type="term" value="P:potassium ion transport"/>
    <property type="evidence" value="ECO:0007669"/>
    <property type="project" value="InterPro"/>
</dbReference>
<evidence type="ECO:0000313" key="9">
    <source>
        <dbReference type="EMBL" id="EQD44587.1"/>
    </source>
</evidence>
<evidence type="ECO:0000256" key="2">
    <source>
        <dbReference type="ARBA" id="ARBA00022448"/>
    </source>
</evidence>
<feature type="domain" description="RCK C-terminal" evidence="8">
    <location>
        <begin position="29"/>
        <end position="116"/>
    </location>
</feature>
<evidence type="ECO:0000256" key="6">
    <source>
        <dbReference type="ARBA" id="ARBA00023136"/>
    </source>
</evidence>
<keyword evidence="2" id="KW-0813">Transport</keyword>
<evidence type="ECO:0000256" key="7">
    <source>
        <dbReference type="SAM" id="Phobius"/>
    </source>
</evidence>